<protein>
    <submittedName>
        <fullName evidence="2">Uncharacterized protein</fullName>
    </submittedName>
</protein>
<name>A0A022PV49_ERYGU</name>
<evidence type="ECO:0000256" key="1">
    <source>
        <dbReference type="SAM" id="MobiDB-lite"/>
    </source>
</evidence>
<dbReference type="PANTHER" id="PTHR34567:SF3">
    <property type="entry name" value="FK506-BINDING-LIKE PROTEIN"/>
    <property type="match status" value="1"/>
</dbReference>
<gene>
    <name evidence="2" type="ORF">MIMGU_mgv1a025989mg</name>
</gene>
<proteinExistence type="predicted"/>
<dbReference type="eggNOG" id="ENOG502R3CW">
    <property type="taxonomic scope" value="Eukaryota"/>
</dbReference>
<dbReference type="Proteomes" id="UP000030748">
    <property type="component" value="Unassembled WGS sequence"/>
</dbReference>
<evidence type="ECO:0000313" key="2">
    <source>
        <dbReference type="EMBL" id="EYU18683.1"/>
    </source>
</evidence>
<dbReference type="EMBL" id="KI632325">
    <property type="protein sequence ID" value="EYU18683.1"/>
    <property type="molecule type" value="Genomic_DNA"/>
</dbReference>
<keyword evidence="3" id="KW-1185">Reference proteome</keyword>
<dbReference type="STRING" id="4155.A0A022PV49"/>
<dbReference type="AlphaFoldDB" id="A0A022PV49"/>
<sequence length="254" mass="29359">MENRRRRNWESNRRSQNRRPPRGNWQPIVPSWEKEFCRVVGSLDWETLLQMKKFVHLYENILKWDDSAVEEAFSNAKKRFWAEINGLPCDISLPDPDQYIDTVDWDSQTNYVPDLESEPVISNPDQEHDPVIIFGDSLLPNQAYSSTGWGDEEENFKLPANSSSANNNGAEWEQNWGDSFDNVVPIGWSGDSINACHFVNEDGWNNNDCGWNNDSNTNNNNTIREVGPESKSDTCRARESEGVEFVYFLWARES</sequence>
<reference evidence="2 3" key="1">
    <citation type="journal article" date="2013" name="Proc. Natl. Acad. Sci. U.S.A.">
        <title>Fine-scale variation in meiotic recombination in Mimulus inferred from population shotgun sequencing.</title>
        <authorList>
            <person name="Hellsten U."/>
            <person name="Wright K.M."/>
            <person name="Jenkins J."/>
            <person name="Shu S."/>
            <person name="Yuan Y."/>
            <person name="Wessler S.R."/>
            <person name="Schmutz J."/>
            <person name="Willis J.H."/>
            <person name="Rokhsar D.S."/>
        </authorList>
    </citation>
    <scope>NUCLEOTIDE SEQUENCE [LARGE SCALE GENOMIC DNA]</scope>
    <source>
        <strain evidence="3">cv. DUN x IM62</strain>
    </source>
</reference>
<organism evidence="2 3">
    <name type="scientific">Erythranthe guttata</name>
    <name type="common">Yellow monkey flower</name>
    <name type="synonym">Mimulus guttatus</name>
    <dbReference type="NCBI Taxonomy" id="4155"/>
    <lineage>
        <taxon>Eukaryota</taxon>
        <taxon>Viridiplantae</taxon>
        <taxon>Streptophyta</taxon>
        <taxon>Embryophyta</taxon>
        <taxon>Tracheophyta</taxon>
        <taxon>Spermatophyta</taxon>
        <taxon>Magnoliopsida</taxon>
        <taxon>eudicotyledons</taxon>
        <taxon>Gunneridae</taxon>
        <taxon>Pentapetalae</taxon>
        <taxon>asterids</taxon>
        <taxon>lamiids</taxon>
        <taxon>Lamiales</taxon>
        <taxon>Phrymaceae</taxon>
        <taxon>Erythranthe</taxon>
    </lineage>
</organism>
<feature type="compositionally biased region" description="Basic and acidic residues" evidence="1">
    <location>
        <begin position="1"/>
        <end position="13"/>
    </location>
</feature>
<evidence type="ECO:0000313" key="3">
    <source>
        <dbReference type="Proteomes" id="UP000030748"/>
    </source>
</evidence>
<feature type="region of interest" description="Disordered" evidence="1">
    <location>
        <begin position="1"/>
        <end position="26"/>
    </location>
</feature>
<dbReference type="PANTHER" id="PTHR34567">
    <property type="entry name" value="FK506-BINDING-LIKE PROTEIN"/>
    <property type="match status" value="1"/>
</dbReference>
<accession>A0A022PV49</accession>